<evidence type="ECO:0000313" key="2">
    <source>
        <dbReference type="Proteomes" id="UP000677918"/>
    </source>
</evidence>
<protein>
    <recommendedName>
        <fullName evidence="3">Fe2OG dioxygenase domain-containing protein</fullName>
    </recommendedName>
</protein>
<gene>
    <name evidence="1" type="ORF">XYCOK13_06180</name>
</gene>
<comment type="caution">
    <text evidence="1">The sequence shown here is derived from an EMBL/GenBank/DDBJ whole genome shotgun (WGS) entry which is preliminary data.</text>
</comment>
<dbReference type="Gene3D" id="2.60.120.620">
    <property type="entry name" value="q2cbj1_9rhob like domain"/>
    <property type="match status" value="1"/>
</dbReference>
<dbReference type="SUPFAM" id="SSF51197">
    <property type="entry name" value="Clavaminate synthase-like"/>
    <property type="match status" value="1"/>
</dbReference>
<dbReference type="Pfam" id="PF23169">
    <property type="entry name" value="HalD"/>
    <property type="match status" value="1"/>
</dbReference>
<proteinExistence type="predicted"/>
<dbReference type="AlphaFoldDB" id="A0A8J4H2K3"/>
<dbReference type="InterPro" id="IPR056470">
    <property type="entry name" value="BesD/HalB-like"/>
</dbReference>
<reference evidence="1" key="1">
    <citation type="submission" date="2021-04" db="EMBL/GenBank/DDBJ databases">
        <title>Draft genome sequence of Xylanibacillus composti strain K13.</title>
        <authorList>
            <person name="Uke A."/>
            <person name="Chhe C."/>
            <person name="Baramee S."/>
            <person name="Kosugi A."/>
        </authorList>
    </citation>
    <scope>NUCLEOTIDE SEQUENCE</scope>
    <source>
        <strain evidence="1">K13</strain>
    </source>
</reference>
<keyword evidence="2" id="KW-1185">Reference proteome</keyword>
<name>A0A8J4H2K3_9BACL</name>
<organism evidence="1 2">
    <name type="scientific">Xylanibacillus composti</name>
    <dbReference type="NCBI Taxonomy" id="1572762"/>
    <lineage>
        <taxon>Bacteria</taxon>
        <taxon>Bacillati</taxon>
        <taxon>Bacillota</taxon>
        <taxon>Bacilli</taxon>
        <taxon>Bacillales</taxon>
        <taxon>Paenibacillaceae</taxon>
        <taxon>Xylanibacillus</taxon>
    </lineage>
</organism>
<dbReference type="EMBL" id="BOVK01000007">
    <property type="protein sequence ID" value="GIQ67794.1"/>
    <property type="molecule type" value="Genomic_DNA"/>
</dbReference>
<dbReference type="Proteomes" id="UP000677918">
    <property type="component" value="Unassembled WGS sequence"/>
</dbReference>
<evidence type="ECO:0008006" key="3">
    <source>
        <dbReference type="Google" id="ProtNLM"/>
    </source>
</evidence>
<accession>A0A8J4H2K3</accession>
<evidence type="ECO:0000313" key="1">
    <source>
        <dbReference type="EMBL" id="GIQ67794.1"/>
    </source>
</evidence>
<dbReference type="RefSeq" id="WP_213410446.1">
    <property type="nucleotide sequence ID" value="NZ_BOVK01000007.1"/>
</dbReference>
<sequence length="252" mass="29536">MQKEFDFIMRNHFMTLEPTYKKEMRQQFAENHVVILDSLLPIPLQVALAAEAKNLMYEHGKRRDLTMKISGNTPRHYYSVGRDKVNEYGKLIPAFFHSETIREFLTYLNNDLPVHKVPYEAEEFIINRQGNIGDTHGWHWDDYTFALIWMVEAPKEGDGALIEFIPRTEWDKSDYDNCVTKVLEASDVSSMYVPENCCYFMKANTTLHRVTPLTGDSRRTVIVFTYASDEDYHSEITHESMEEIYPEDTRVV</sequence>